<dbReference type="Gene3D" id="3.40.50.300">
    <property type="entry name" value="P-loop containing nucleotide triphosphate hydrolases"/>
    <property type="match status" value="1"/>
</dbReference>
<evidence type="ECO:0000313" key="2">
    <source>
        <dbReference type="Proteomes" id="UP001501285"/>
    </source>
</evidence>
<dbReference type="InterPro" id="IPR027417">
    <property type="entry name" value="P-loop_NTPase"/>
</dbReference>
<dbReference type="EMBL" id="BAAANB010000002">
    <property type="protein sequence ID" value="GAA2022697.1"/>
    <property type="molecule type" value="Genomic_DNA"/>
</dbReference>
<name>A0ABN2TVJ5_9MICO</name>
<accession>A0ABN2TVJ5</accession>
<dbReference type="SUPFAM" id="SSF52540">
    <property type="entry name" value="P-loop containing nucleoside triphosphate hydrolases"/>
    <property type="match status" value="1"/>
</dbReference>
<gene>
    <name evidence="1" type="ORF">GCM10009740_09670</name>
</gene>
<evidence type="ECO:0008006" key="3">
    <source>
        <dbReference type="Google" id="ProtNLM"/>
    </source>
</evidence>
<reference evidence="1 2" key="1">
    <citation type="journal article" date="2019" name="Int. J. Syst. Evol. Microbiol.">
        <title>The Global Catalogue of Microorganisms (GCM) 10K type strain sequencing project: providing services to taxonomists for standard genome sequencing and annotation.</title>
        <authorList>
            <consortium name="The Broad Institute Genomics Platform"/>
            <consortium name="The Broad Institute Genome Sequencing Center for Infectious Disease"/>
            <person name="Wu L."/>
            <person name="Ma J."/>
        </authorList>
    </citation>
    <scope>NUCLEOTIDE SEQUENCE [LARGE SCALE GENOMIC DNA]</scope>
    <source>
        <strain evidence="1 2">JCM 14283</strain>
    </source>
</reference>
<sequence>MTLVATDMATNLGQREECLVLGRVALMWDEGTQPPCEEHVAAVVSLALAAESATDSGAGPGVESAGGPVVVALDGPSGAGKTTLARGVASALEAFGTVAVVHLDRICPGWDGLAQAPALLATQVLEPLARGEHAAYRLWSWVRDEWAGTREVAPSRFLVVEGCGASVGPARAYAAVSVFVDADPALRRRRGLERDGETYRPHWQRWADQETALFAEDRTRERADLVLDTSTL</sequence>
<protein>
    <recommendedName>
        <fullName evidence="3">Uridine kinase</fullName>
    </recommendedName>
</protein>
<organism evidence="1 2">
    <name type="scientific">Terrabacter terrae</name>
    <dbReference type="NCBI Taxonomy" id="318434"/>
    <lineage>
        <taxon>Bacteria</taxon>
        <taxon>Bacillati</taxon>
        <taxon>Actinomycetota</taxon>
        <taxon>Actinomycetes</taxon>
        <taxon>Micrococcales</taxon>
        <taxon>Intrasporangiaceae</taxon>
        <taxon>Terrabacter</taxon>
    </lineage>
</organism>
<proteinExistence type="predicted"/>
<keyword evidence="2" id="KW-1185">Reference proteome</keyword>
<dbReference type="Proteomes" id="UP001501285">
    <property type="component" value="Unassembled WGS sequence"/>
</dbReference>
<evidence type="ECO:0000313" key="1">
    <source>
        <dbReference type="EMBL" id="GAA2022697.1"/>
    </source>
</evidence>
<comment type="caution">
    <text evidence="1">The sequence shown here is derived from an EMBL/GenBank/DDBJ whole genome shotgun (WGS) entry which is preliminary data.</text>
</comment>